<proteinExistence type="predicted"/>
<dbReference type="InterPro" id="IPR002156">
    <property type="entry name" value="RNaseH_domain"/>
</dbReference>
<accession>A0ABD1RG56</accession>
<reference evidence="3" key="1">
    <citation type="submission" date="2024-07" db="EMBL/GenBank/DDBJ databases">
        <title>Two chromosome-level genome assemblies of Korean endemic species Abeliophyllum distichum and Forsythia ovata (Oleaceae).</title>
        <authorList>
            <person name="Jang H."/>
        </authorList>
    </citation>
    <scope>NUCLEOTIDE SEQUENCE [LARGE SCALE GENOMIC DNA]</scope>
</reference>
<feature type="domain" description="RNase H type-1" evidence="1">
    <location>
        <begin position="15"/>
        <end position="94"/>
    </location>
</feature>
<organism evidence="2 3">
    <name type="scientific">Abeliophyllum distichum</name>
    <dbReference type="NCBI Taxonomy" id="126358"/>
    <lineage>
        <taxon>Eukaryota</taxon>
        <taxon>Viridiplantae</taxon>
        <taxon>Streptophyta</taxon>
        <taxon>Embryophyta</taxon>
        <taxon>Tracheophyta</taxon>
        <taxon>Spermatophyta</taxon>
        <taxon>Magnoliopsida</taxon>
        <taxon>eudicotyledons</taxon>
        <taxon>Gunneridae</taxon>
        <taxon>Pentapetalae</taxon>
        <taxon>asterids</taxon>
        <taxon>lamiids</taxon>
        <taxon>Lamiales</taxon>
        <taxon>Oleaceae</taxon>
        <taxon>Forsythieae</taxon>
        <taxon>Abeliophyllum</taxon>
    </lineage>
</organism>
<evidence type="ECO:0000259" key="1">
    <source>
        <dbReference type="Pfam" id="PF13456"/>
    </source>
</evidence>
<dbReference type="AlphaFoldDB" id="A0ABD1RG56"/>
<dbReference type="CDD" id="cd06222">
    <property type="entry name" value="RNase_H_like"/>
    <property type="match status" value="1"/>
</dbReference>
<sequence length="111" mass="13019">MGSALYFSSYGEFHILKCELRAILDRIIVAQRIVLLDLWIEADSTLAIQCITRGGGPWSIQNTRHHIRHLLTFNCDTISHIYRESNQVTYLLTSKVWDRRCYFEYIAQNLL</sequence>
<dbReference type="InterPro" id="IPR044730">
    <property type="entry name" value="RNase_H-like_dom_plant"/>
</dbReference>
<evidence type="ECO:0000313" key="2">
    <source>
        <dbReference type="EMBL" id="KAL2487412.1"/>
    </source>
</evidence>
<dbReference type="EMBL" id="JBFOLK010000009">
    <property type="protein sequence ID" value="KAL2487412.1"/>
    <property type="molecule type" value="Genomic_DNA"/>
</dbReference>
<dbReference type="Pfam" id="PF13456">
    <property type="entry name" value="RVT_3"/>
    <property type="match status" value="1"/>
</dbReference>
<dbReference type="PANTHER" id="PTHR47723:SF23">
    <property type="entry name" value="REVERSE TRANSCRIPTASE-LIKE PROTEIN"/>
    <property type="match status" value="1"/>
</dbReference>
<dbReference type="InterPro" id="IPR053151">
    <property type="entry name" value="RNase_H-like"/>
</dbReference>
<dbReference type="Proteomes" id="UP001604336">
    <property type="component" value="Unassembled WGS sequence"/>
</dbReference>
<dbReference type="PANTHER" id="PTHR47723">
    <property type="entry name" value="OS05G0353850 PROTEIN"/>
    <property type="match status" value="1"/>
</dbReference>
<name>A0ABD1RG56_9LAMI</name>
<keyword evidence="3" id="KW-1185">Reference proteome</keyword>
<comment type="caution">
    <text evidence="2">The sequence shown here is derived from an EMBL/GenBank/DDBJ whole genome shotgun (WGS) entry which is preliminary data.</text>
</comment>
<evidence type="ECO:0000313" key="3">
    <source>
        <dbReference type="Proteomes" id="UP001604336"/>
    </source>
</evidence>
<gene>
    <name evidence="2" type="ORF">Adt_32168</name>
</gene>
<protein>
    <recommendedName>
        <fullName evidence="1">RNase H type-1 domain-containing protein</fullName>
    </recommendedName>
</protein>